<evidence type="ECO:0000256" key="1">
    <source>
        <dbReference type="ARBA" id="ARBA00022448"/>
    </source>
</evidence>
<dbReference type="AlphaFoldDB" id="A0A0X3TR39"/>
<evidence type="ECO:0000256" key="2">
    <source>
        <dbReference type="ARBA" id="ARBA00022729"/>
    </source>
</evidence>
<evidence type="ECO:0000259" key="5">
    <source>
        <dbReference type="Pfam" id="PF03968"/>
    </source>
</evidence>
<feature type="signal peptide" evidence="4">
    <location>
        <begin position="1"/>
        <end position="21"/>
    </location>
</feature>
<dbReference type="InterPro" id="IPR005653">
    <property type="entry name" value="OstA-like_N"/>
</dbReference>
<sequence>MDLRILSFCTVLALTVTSALAQETSLTFGEGASDPTLPVEVTSETLDVNQEDGSAEFKGNVVVIQGDMRLSADRVLVIYNEEKSAIERVEATGDVVLVSGPDEAEADKADYTIESGVIVLTGNALLNQGPNTISSDKVTVNLATGTAQMVGRVKTILKTEQN</sequence>
<dbReference type="STRING" id="1685379.AVO45_08085"/>
<evidence type="ECO:0000313" key="6">
    <source>
        <dbReference type="EMBL" id="KUJ78173.1"/>
    </source>
</evidence>
<dbReference type="GO" id="GO:0015920">
    <property type="term" value="P:lipopolysaccharide transport"/>
    <property type="evidence" value="ECO:0007669"/>
    <property type="project" value="InterPro"/>
</dbReference>
<keyword evidence="1" id="KW-0813">Transport</keyword>
<evidence type="ECO:0000256" key="4">
    <source>
        <dbReference type="SAM" id="SignalP"/>
    </source>
</evidence>
<dbReference type="InterPro" id="IPR052037">
    <property type="entry name" value="LPS_export_LptA"/>
</dbReference>
<dbReference type="NCBIfam" id="TIGR03002">
    <property type="entry name" value="outer_YhbN_LptA"/>
    <property type="match status" value="1"/>
</dbReference>
<dbReference type="PANTHER" id="PTHR36504:SF1">
    <property type="entry name" value="LIPOPOLYSACCHARIDE EXPORT SYSTEM PROTEIN LPTA"/>
    <property type="match status" value="1"/>
</dbReference>
<dbReference type="Proteomes" id="UP000053791">
    <property type="component" value="Unassembled WGS sequence"/>
</dbReference>
<dbReference type="Pfam" id="PF03968">
    <property type="entry name" value="LptD_N"/>
    <property type="match status" value="1"/>
</dbReference>
<organism evidence="6 7">
    <name type="scientific">Ruegeria marisrubri</name>
    <dbReference type="NCBI Taxonomy" id="1685379"/>
    <lineage>
        <taxon>Bacteria</taxon>
        <taxon>Pseudomonadati</taxon>
        <taxon>Pseudomonadota</taxon>
        <taxon>Alphaproteobacteria</taxon>
        <taxon>Rhodobacterales</taxon>
        <taxon>Roseobacteraceae</taxon>
        <taxon>Ruegeria</taxon>
    </lineage>
</organism>
<dbReference type="GO" id="GO:0009279">
    <property type="term" value="C:cell outer membrane"/>
    <property type="evidence" value="ECO:0007669"/>
    <property type="project" value="TreeGrafter"/>
</dbReference>
<dbReference type="EMBL" id="LQBQ01000023">
    <property type="protein sequence ID" value="KUJ78173.1"/>
    <property type="molecule type" value="Genomic_DNA"/>
</dbReference>
<keyword evidence="2 4" id="KW-0732">Signal</keyword>
<comment type="caution">
    <text evidence="6">The sequence shown here is derived from an EMBL/GenBank/DDBJ whole genome shotgun (WGS) entry which is preliminary data.</text>
</comment>
<evidence type="ECO:0000256" key="3">
    <source>
        <dbReference type="ARBA" id="ARBA00022764"/>
    </source>
</evidence>
<feature type="domain" description="Organic solvent tolerance-like N-terminal" evidence="5">
    <location>
        <begin position="40"/>
        <end position="145"/>
    </location>
</feature>
<evidence type="ECO:0000313" key="7">
    <source>
        <dbReference type="Proteomes" id="UP000053791"/>
    </source>
</evidence>
<dbReference type="Gene3D" id="2.60.450.10">
    <property type="entry name" value="Lipopolysaccharide (LPS) transport protein A like domain"/>
    <property type="match status" value="1"/>
</dbReference>
<keyword evidence="7" id="KW-1185">Reference proteome</keyword>
<protein>
    <submittedName>
        <fullName evidence="6">Lipopolysaccharide transport periplasmic protein LptA</fullName>
    </submittedName>
</protein>
<proteinExistence type="predicted"/>
<keyword evidence="3" id="KW-0574">Periplasm</keyword>
<feature type="chain" id="PRO_5007054365" evidence="4">
    <location>
        <begin position="22"/>
        <end position="162"/>
    </location>
</feature>
<dbReference type="GO" id="GO:0030288">
    <property type="term" value="C:outer membrane-bounded periplasmic space"/>
    <property type="evidence" value="ECO:0007669"/>
    <property type="project" value="TreeGrafter"/>
</dbReference>
<name>A0A0X3TR39_9RHOB</name>
<dbReference type="InterPro" id="IPR014340">
    <property type="entry name" value="LptA"/>
</dbReference>
<reference evidence="6 7" key="1">
    <citation type="submission" date="2015-12" db="EMBL/GenBank/DDBJ databases">
        <authorList>
            <person name="Shamseldin A."/>
            <person name="Moawad H."/>
            <person name="Abd El-Rahim W.M."/>
            <person name="Sadowsky M.J."/>
        </authorList>
    </citation>
    <scope>NUCLEOTIDE SEQUENCE [LARGE SCALE GENOMIC DNA]</scope>
    <source>
        <strain evidence="6 7">ZGT118</strain>
    </source>
</reference>
<accession>A0A0X3TR39</accession>
<dbReference type="PANTHER" id="PTHR36504">
    <property type="entry name" value="LIPOPOLYSACCHARIDE EXPORT SYSTEM PROTEIN LPTA"/>
    <property type="match status" value="1"/>
</dbReference>
<gene>
    <name evidence="6" type="ORF">AVO45_08085</name>
</gene>
<dbReference type="GO" id="GO:0017089">
    <property type="term" value="F:glycolipid transfer activity"/>
    <property type="evidence" value="ECO:0007669"/>
    <property type="project" value="TreeGrafter"/>
</dbReference>
<dbReference type="GO" id="GO:0001530">
    <property type="term" value="F:lipopolysaccharide binding"/>
    <property type="evidence" value="ECO:0007669"/>
    <property type="project" value="InterPro"/>
</dbReference>